<dbReference type="PANTHER" id="PTHR43157">
    <property type="entry name" value="PHOSPHATIDYLINOSITOL-GLYCAN BIOSYNTHESIS CLASS F PROTEIN-RELATED"/>
    <property type="match status" value="1"/>
</dbReference>
<evidence type="ECO:0000313" key="2">
    <source>
        <dbReference type="EMBL" id="MDQ2586748.1"/>
    </source>
</evidence>
<name>A0ABU0X3Q3_9PSEU</name>
<dbReference type="Gene3D" id="3.40.50.720">
    <property type="entry name" value="NAD(P)-binding Rossmann-like Domain"/>
    <property type="match status" value="1"/>
</dbReference>
<organism evidence="2 3">
    <name type="scientific">Saccharothrix yanglingensis</name>
    <dbReference type="NCBI Taxonomy" id="659496"/>
    <lineage>
        <taxon>Bacteria</taxon>
        <taxon>Bacillati</taxon>
        <taxon>Actinomycetota</taxon>
        <taxon>Actinomycetes</taxon>
        <taxon>Pseudonocardiales</taxon>
        <taxon>Pseudonocardiaceae</taxon>
        <taxon>Saccharothrix</taxon>
    </lineage>
</organism>
<dbReference type="EMBL" id="NSDM01000010">
    <property type="protein sequence ID" value="MDQ2586748.1"/>
    <property type="molecule type" value="Genomic_DNA"/>
</dbReference>
<proteinExistence type="predicted"/>
<dbReference type="Proteomes" id="UP001225605">
    <property type="component" value="Unassembled WGS sequence"/>
</dbReference>
<gene>
    <name evidence="2" type="ORF">CKY47_22685</name>
</gene>
<dbReference type="SUPFAM" id="SSF51735">
    <property type="entry name" value="NAD(P)-binding Rossmann-fold domains"/>
    <property type="match status" value="1"/>
</dbReference>
<dbReference type="InterPro" id="IPR036291">
    <property type="entry name" value="NAD(P)-bd_dom_sf"/>
</dbReference>
<evidence type="ECO:0000313" key="3">
    <source>
        <dbReference type="Proteomes" id="UP001225605"/>
    </source>
</evidence>
<comment type="caution">
    <text evidence="2">The sequence shown here is derived from an EMBL/GenBank/DDBJ whole genome shotgun (WGS) entry which is preliminary data.</text>
</comment>
<evidence type="ECO:0000256" key="1">
    <source>
        <dbReference type="ARBA" id="ARBA00023002"/>
    </source>
</evidence>
<dbReference type="RefSeq" id="WP_306748053.1">
    <property type="nucleotide sequence ID" value="NZ_NSDM01000010.1"/>
</dbReference>
<keyword evidence="3" id="KW-1185">Reference proteome</keyword>
<keyword evidence="1" id="KW-0560">Oxidoreductase</keyword>
<protein>
    <submittedName>
        <fullName evidence="2">Short-chain dehydrogenase</fullName>
    </submittedName>
</protein>
<accession>A0ABU0X3Q3</accession>
<reference evidence="2 3" key="1">
    <citation type="submission" date="2017-06" db="EMBL/GenBank/DDBJ databases">
        <title>Cultured bacterium strain Saccharothrix yanglingensis Hhs.015.</title>
        <authorList>
            <person name="Xia Y."/>
        </authorList>
    </citation>
    <scope>NUCLEOTIDE SEQUENCE [LARGE SCALE GENOMIC DNA]</scope>
    <source>
        <strain evidence="2 3">Hhs.015</strain>
    </source>
</reference>
<dbReference type="InterPro" id="IPR002347">
    <property type="entry name" value="SDR_fam"/>
</dbReference>
<dbReference type="Pfam" id="PF00106">
    <property type="entry name" value="adh_short"/>
    <property type="match status" value="1"/>
</dbReference>
<dbReference type="PANTHER" id="PTHR43157:SF31">
    <property type="entry name" value="PHOSPHATIDYLINOSITOL-GLYCAN BIOSYNTHESIS CLASS F PROTEIN"/>
    <property type="match status" value="1"/>
</dbReference>
<dbReference type="PRINTS" id="PR00081">
    <property type="entry name" value="GDHRDH"/>
</dbReference>
<sequence length="303" mass="32427">MDHSRKVVVVTGGGSGIGLRAAGRLAADGHKVFIVCRDRRRGEAALSRINAAAAEPARLVLADLSEPDSLDAVASSVAGEADHLDALVNNAANFDQALREPRRTAAGHELIWATNHLGPFRLTAVLSGLLAAAPRPVVVNVASKGLVTAPRATIRFDHLDGAGWYTPTRAYYHSKLAQVMFSFELALRAPAKLGVACVRVPAVRLDADRLAGLPRLLRVAYAPKNRLATPPEELAATYAWIIRSHTDGGDDVEGPRESLRGIYVDERLRPVKAPAHAYDAAARARLWSVTQDAAGDPRWAWGG</sequence>